<organism evidence="4 5">
    <name type="scientific">Xanthomonas oryzae pv. leersiae</name>
    <dbReference type="NCBI Taxonomy" id="3112258"/>
    <lineage>
        <taxon>Bacteria</taxon>
        <taxon>Pseudomonadati</taxon>
        <taxon>Pseudomonadota</taxon>
        <taxon>Gammaproteobacteria</taxon>
        <taxon>Lysobacterales</taxon>
        <taxon>Lysobacteraceae</taxon>
        <taxon>Xanthomonas</taxon>
    </lineage>
</organism>
<evidence type="ECO:0000256" key="2">
    <source>
        <dbReference type="ARBA" id="ARBA00022833"/>
    </source>
</evidence>
<dbReference type="InterPro" id="IPR016193">
    <property type="entry name" value="Cytidine_deaminase-like"/>
</dbReference>
<evidence type="ECO:0000313" key="4">
    <source>
        <dbReference type="EMBL" id="WIX08389.1"/>
    </source>
</evidence>
<feature type="domain" description="CMP/dCMP-type deaminase" evidence="3">
    <location>
        <begin position="77"/>
        <end position="123"/>
    </location>
</feature>
<evidence type="ECO:0000259" key="3">
    <source>
        <dbReference type="Pfam" id="PF00383"/>
    </source>
</evidence>
<dbReference type="GO" id="GO:0008270">
    <property type="term" value="F:zinc ion binding"/>
    <property type="evidence" value="ECO:0007669"/>
    <property type="project" value="InterPro"/>
</dbReference>
<gene>
    <name evidence="4" type="ORF">QN060_10835</name>
</gene>
<dbReference type="Proteomes" id="UP001228059">
    <property type="component" value="Chromosome"/>
</dbReference>
<dbReference type="InterPro" id="IPR002125">
    <property type="entry name" value="CMP_dCMP_dom"/>
</dbReference>
<dbReference type="SUPFAM" id="SSF53927">
    <property type="entry name" value="Cytidine deaminase-like"/>
    <property type="match status" value="1"/>
</dbReference>
<dbReference type="PROSITE" id="PS00903">
    <property type="entry name" value="CYT_DCMP_DEAMINASES_1"/>
    <property type="match status" value="1"/>
</dbReference>
<dbReference type="EMBL" id="CP127225">
    <property type="protein sequence ID" value="WIX08389.1"/>
    <property type="molecule type" value="Genomic_DNA"/>
</dbReference>
<dbReference type="AlphaFoldDB" id="A0AAJ6GXL8"/>
<dbReference type="Pfam" id="PF00383">
    <property type="entry name" value="dCMP_cyt_deam_1"/>
    <property type="match status" value="1"/>
</dbReference>
<dbReference type="PROSITE" id="PS51257">
    <property type="entry name" value="PROKAR_LIPOPROTEIN"/>
    <property type="match status" value="1"/>
</dbReference>
<keyword evidence="2" id="KW-0862">Zinc</keyword>
<accession>A0AAJ6GXL8</accession>
<reference evidence="4 5" key="1">
    <citation type="submission" date="2023-05" db="EMBL/GenBank/DDBJ databases">
        <title>Complete Genome Resource of Xanthomonas oryzae pv. leersiae Strain YNJC Isolated From Plateau Japonica Rice in Southwest China.</title>
        <authorList>
            <person name="Aa X."/>
            <person name="Mei L."/>
            <person name="Liu P."/>
            <person name="Yang Y."/>
            <person name="Tang C."/>
            <person name="Zhang F."/>
            <person name="Dong C."/>
            <person name="Wang B."/>
            <person name="Chen X."/>
            <person name="Dai L."/>
        </authorList>
    </citation>
    <scope>NUCLEOTIDE SEQUENCE [LARGE SCALE GENOMIC DNA]</scope>
    <source>
        <strain evidence="4 5">YNJC</strain>
    </source>
</reference>
<evidence type="ECO:0000256" key="1">
    <source>
        <dbReference type="ARBA" id="ARBA00022723"/>
    </source>
</evidence>
<sequence>MPNLTKVRYDINSPNGAVSACLRKKREVVRSRDDGGINGIGPYSCCSFVTYIRNGSDTTDNVFGNSRIRIPFKVNGVDVANACAHGELTALWNAIADEPGIPTIVEMYIEMSPCEKCQAALNNLLQPGQEIFYSFDHPGEVDAWKDAAKHLCA</sequence>
<evidence type="ECO:0000313" key="5">
    <source>
        <dbReference type="Proteomes" id="UP001228059"/>
    </source>
</evidence>
<dbReference type="RefSeq" id="WP_044751595.1">
    <property type="nucleotide sequence ID" value="NZ_CP127225.1"/>
</dbReference>
<keyword evidence="1" id="KW-0479">Metal-binding</keyword>
<name>A0AAJ6GXL8_9XANT</name>
<protein>
    <recommendedName>
        <fullName evidence="3">CMP/dCMP-type deaminase domain-containing protein</fullName>
    </recommendedName>
</protein>
<proteinExistence type="predicted"/>
<dbReference type="GO" id="GO:0016787">
    <property type="term" value="F:hydrolase activity"/>
    <property type="evidence" value="ECO:0007669"/>
    <property type="project" value="InterPro"/>
</dbReference>
<dbReference type="InterPro" id="IPR016192">
    <property type="entry name" value="APOBEC/CMP_deaminase_Zn-bd"/>
</dbReference>